<feature type="domain" description="Nicotinate/nicotinamide phosphoribosyltransferase" evidence="17">
    <location>
        <begin position="216"/>
        <end position="457"/>
    </location>
</feature>
<dbReference type="InterPro" id="IPR041525">
    <property type="entry name" value="N/Namide_PRibTrfase"/>
</dbReference>
<evidence type="ECO:0000256" key="11">
    <source>
        <dbReference type="ARBA" id="ARBA00022842"/>
    </source>
</evidence>
<dbReference type="Pfam" id="PF17956">
    <property type="entry name" value="NAPRTase_C"/>
    <property type="match status" value="1"/>
</dbReference>
<evidence type="ECO:0000256" key="8">
    <source>
        <dbReference type="ARBA" id="ARBA00022642"/>
    </source>
</evidence>
<evidence type="ECO:0000256" key="10">
    <source>
        <dbReference type="ARBA" id="ARBA00022723"/>
    </source>
</evidence>
<dbReference type="PANTHER" id="PTHR11098">
    <property type="entry name" value="NICOTINATE PHOSPHORIBOSYLTRANSFERASE"/>
    <property type="match status" value="1"/>
</dbReference>
<keyword evidence="6" id="KW-0597">Phosphoprotein</keyword>
<evidence type="ECO:0000256" key="14">
    <source>
        <dbReference type="ARBA" id="ARBA00048668"/>
    </source>
</evidence>
<dbReference type="EMBL" id="HBFR01018641">
    <property type="protein sequence ID" value="CAD8886358.1"/>
    <property type="molecule type" value="Transcribed_RNA"/>
</dbReference>
<evidence type="ECO:0000256" key="3">
    <source>
        <dbReference type="ARBA" id="ARBA00004952"/>
    </source>
</evidence>
<dbReference type="PANTHER" id="PTHR11098:SF1">
    <property type="entry name" value="NICOTINATE PHOSPHORIBOSYLTRANSFERASE"/>
    <property type="match status" value="1"/>
</dbReference>
<dbReference type="PIRSF" id="PIRSF000484">
    <property type="entry name" value="NAPRT"/>
    <property type="match status" value="1"/>
</dbReference>
<comment type="similarity">
    <text evidence="4 15">Belongs to the NAPRTase family.</text>
</comment>
<evidence type="ECO:0000259" key="19">
    <source>
        <dbReference type="Pfam" id="PF17956"/>
    </source>
</evidence>
<dbReference type="NCBIfam" id="TIGR01513">
    <property type="entry name" value="NAPRTase_put"/>
    <property type="match status" value="1"/>
</dbReference>
<dbReference type="FunFam" id="3.20.20.70:FF:000155">
    <property type="entry name" value="Nicotinate phosphoribosyltransferase"/>
    <property type="match status" value="1"/>
</dbReference>
<evidence type="ECO:0000259" key="18">
    <source>
        <dbReference type="Pfam" id="PF17767"/>
    </source>
</evidence>
<evidence type="ECO:0000256" key="12">
    <source>
        <dbReference type="ARBA" id="ARBA00023211"/>
    </source>
</evidence>
<dbReference type="GO" id="GO:0034355">
    <property type="term" value="P:NAD+ biosynthetic process via the salvage pathway"/>
    <property type="evidence" value="ECO:0007669"/>
    <property type="project" value="TreeGrafter"/>
</dbReference>
<evidence type="ECO:0000256" key="16">
    <source>
        <dbReference type="SAM" id="MobiDB-lite"/>
    </source>
</evidence>
<dbReference type="GO" id="GO:0016740">
    <property type="term" value="F:transferase activity"/>
    <property type="evidence" value="ECO:0007669"/>
    <property type="project" value="UniProtKB-KW"/>
</dbReference>
<dbReference type="FunFam" id="3.20.140.10:FF:000006">
    <property type="entry name" value="Nicotinate phosphoribosyltransferase"/>
    <property type="match status" value="1"/>
</dbReference>
<reference evidence="20" key="1">
    <citation type="submission" date="2021-01" db="EMBL/GenBank/DDBJ databases">
        <authorList>
            <person name="Corre E."/>
            <person name="Pelletier E."/>
            <person name="Niang G."/>
            <person name="Scheremetjew M."/>
            <person name="Finn R."/>
            <person name="Kale V."/>
            <person name="Holt S."/>
            <person name="Cochrane G."/>
            <person name="Meng A."/>
            <person name="Brown T."/>
            <person name="Cohen L."/>
        </authorList>
    </citation>
    <scope>NUCLEOTIDE SEQUENCE</scope>
    <source>
        <strain evidence="20">308</strain>
    </source>
</reference>
<keyword evidence="8 15" id="KW-0662">Pyridine nucleotide biosynthesis</keyword>
<keyword evidence="7 15" id="KW-0436">Ligase</keyword>
<evidence type="ECO:0000256" key="6">
    <source>
        <dbReference type="ARBA" id="ARBA00022553"/>
    </source>
</evidence>
<feature type="compositionally biased region" description="Basic and acidic residues" evidence="16">
    <location>
        <begin position="1"/>
        <end position="17"/>
    </location>
</feature>
<comment type="PTM">
    <text evidence="15">Transiently phosphorylated on a His residue during the reaction cycle. Phosphorylation strongly increases the affinity for substrates and increases the rate of nicotinate D-ribonucleotide production. Dephosphorylation regenerates the low-affinity form of the enzyme, leading to product release.</text>
</comment>
<gene>
    <name evidence="20" type="ORF">CHYS00102_LOCUS13556</name>
</gene>
<feature type="domain" description="Nicotinate phosphoribosyltransferase C-terminal" evidence="19">
    <location>
        <begin position="461"/>
        <end position="571"/>
    </location>
</feature>
<dbReference type="SUPFAM" id="SSF54675">
    <property type="entry name" value="Nicotinate/Quinolinate PRTase N-terminal domain-like"/>
    <property type="match status" value="1"/>
</dbReference>
<evidence type="ECO:0000313" key="20">
    <source>
        <dbReference type="EMBL" id="CAD8886358.1"/>
    </source>
</evidence>
<comment type="cofactor">
    <cofactor evidence="1">
        <name>Mn(2+)</name>
        <dbReference type="ChEBI" id="CHEBI:29035"/>
    </cofactor>
</comment>
<dbReference type="Gene3D" id="3.20.20.70">
    <property type="entry name" value="Aldolase class I"/>
    <property type="match status" value="1"/>
</dbReference>
<dbReference type="InterPro" id="IPR040727">
    <property type="entry name" value="NAPRTase_N"/>
</dbReference>
<name>A0A7S1BIH2_9STRA</name>
<evidence type="ECO:0000256" key="9">
    <source>
        <dbReference type="ARBA" id="ARBA00022679"/>
    </source>
</evidence>
<dbReference type="InterPro" id="IPR013785">
    <property type="entry name" value="Aldolase_TIM"/>
</dbReference>
<keyword evidence="9 15" id="KW-0808">Transferase</keyword>
<dbReference type="Pfam" id="PF04095">
    <property type="entry name" value="NAPRTase"/>
    <property type="match status" value="1"/>
</dbReference>
<feature type="region of interest" description="Disordered" evidence="16">
    <location>
        <begin position="1"/>
        <end position="33"/>
    </location>
</feature>
<dbReference type="AlphaFoldDB" id="A0A7S1BIH2"/>
<keyword evidence="12" id="KW-0464">Manganese</keyword>
<comment type="cofactor">
    <cofactor evidence="2">
        <name>Mg(2+)</name>
        <dbReference type="ChEBI" id="CHEBI:18420"/>
    </cofactor>
</comment>
<evidence type="ECO:0000256" key="1">
    <source>
        <dbReference type="ARBA" id="ARBA00001936"/>
    </source>
</evidence>
<evidence type="ECO:0000256" key="4">
    <source>
        <dbReference type="ARBA" id="ARBA00010897"/>
    </source>
</evidence>
<dbReference type="Gene3D" id="3.20.140.10">
    <property type="entry name" value="nicotinate phosphoribosyltransferase"/>
    <property type="match status" value="1"/>
</dbReference>
<comment type="catalytic activity">
    <reaction evidence="14 15">
        <text>5-phospho-alpha-D-ribose 1-diphosphate + nicotinate + ATP + H2O = nicotinate beta-D-ribonucleotide + ADP + phosphate + diphosphate</text>
        <dbReference type="Rhea" id="RHEA:36163"/>
        <dbReference type="ChEBI" id="CHEBI:15377"/>
        <dbReference type="ChEBI" id="CHEBI:30616"/>
        <dbReference type="ChEBI" id="CHEBI:32544"/>
        <dbReference type="ChEBI" id="CHEBI:33019"/>
        <dbReference type="ChEBI" id="CHEBI:43474"/>
        <dbReference type="ChEBI" id="CHEBI:57502"/>
        <dbReference type="ChEBI" id="CHEBI:58017"/>
        <dbReference type="ChEBI" id="CHEBI:456216"/>
        <dbReference type="EC" id="6.3.4.21"/>
    </reaction>
</comment>
<evidence type="ECO:0000256" key="5">
    <source>
        <dbReference type="ARBA" id="ARBA00013236"/>
    </source>
</evidence>
<keyword evidence="11" id="KW-0460">Magnesium</keyword>
<dbReference type="GO" id="GO:0004516">
    <property type="term" value="F:nicotinate phosphoribosyltransferase activity"/>
    <property type="evidence" value="ECO:0007669"/>
    <property type="project" value="UniProtKB-UniRule"/>
</dbReference>
<evidence type="ECO:0000256" key="13">
    <source>
        <dbReference type="ARBA" id="ARBA00023426"/>
    </source>
</evidence>
<sequence length="586" mass="64870">MIIKTKFTDASEEKSNVDEGVAPSESTRPSFSRGFETADHATECPVNNLVTPLLTDMYQITMVYAYWMSGRHEEKAVFDLFFRTNPFHGEYTIFCGLDQVLRYVSSYRFSESDINYIRTLLPPPSDASRLPLHESFFNTYLAEMDCRSVRICAVSEGTVVFPREPLLRVEGPLGVCQLLETTLLTLVNYPSLVATNAARHVLAAGQGDGNRPAPQLLEFGLRRAQGPDGGYSASKYCLIGGFHATSNCMAGKLLGVPVRGTHAHSFVQTFASLDEVRGIAIDGINIMEKVLHYRNVVLGGSYLTTNDGELAAFISYASSFPKTFLCLIDTYDTLRSGVLNFVLVSLVLHDLGYIPLGIRLDSGDLAYLSLEVAAVFEEISERFHLPFFQNLSIVASNDINEEVLHALSKQPHSLTAFGIGTNLVTCQAQPALGCVYKLVEINGKPRIKLSQDIIKVTIPGKKRVYRLYGSKGGPLLDVLIGSDDEVPRVGEKILCRHPFMAQKRAHVVPTKVESLLNLVFDGGKGVVVEIGTIDQAREHVARQMKIMRSDILRDIHPSPYKVSVTDKLFTFLHDLWLDESPVKELS</sequence>
<dbReference type="InterPro" id="IPR041619">
    <property type="entry name" value="NAPRTase_C"/>
</dbReference>
<dbReference type="UniPathway" id="UPA00253">
    <property type="reaction ID" value="UER00457"/>
</dbReference>
<protein>
    <recommendedName>
        <fullName evidence="5 15">Nicotinate phosphoribosyltransferase</fullName>
        <ecNumber evidence="5 15">6.3.4.21</ecNumber>
    </recommendedName>
</protein>
<evidence type="ECO:0000256" key="7">
    <source>
        <dbReference type="ARBA" id="ARBA00022598"/>
    </source>
</evidence>
<comment type="pathway">
    <text evidence="3 15">Cofactor biosynthesis; NAD(+) biosynthesis; nicotinate D-ribonucleotide from nicotinate: step 1/1.</text>
</comment>
<proteinExistence type="inferred from homology"/>
<dbReference type="CDD" id="cd01570">
    <property type="entry name" value="NAPRTase_A"/>
    <property type="match status" value="1"/>
</dbReference>
<accession>A0A7S1BIH2</accession>
<evidence type="ECO:0000256" key="2">
    <source>
        <dbReference type="ARBA" id="ARBA00001946"/>
    </source>
</evidence>
<comment type="function">
    <text evidence="13">Catalyzes the first step in the biosynthesis of NAD from nicotinic acid, the ATP-dependent synthesis of beta-nicotinate D-ribonucleotide from nicotinate and 5-phospho-D-ribose 1-phosphate. Helps prevent cellular oxidative stress via its role in NAD biosynthesis.</text>
</comment>
<keyword evidence="10" id="KW-0479">Metal-binding</keyword>
<dbReference type="GO" id="GO:0046872">
    <property type="term" value="F:metal ion binding"/>
    <property type="evidence" value="ECO:0007669"/>
    <property type="project" value="UniProtKB-KW"/>
</dbReference>
<organism evidence="20">
    <name type="scientific">Corethron hystrix</name>
    <dbReference type="NCBI Taxonomy" id="216773"/>
    <lineage>
        <taxon>Eukaryota</taxon>
        <taxon>Sar</taxon>
        <taxon>Stramenopiles</taxon>
        <taxon>Ochrophyta</taxon>
        <taxon>Bacillariophyta</taxon>
        <taxon>Coscinodiscophyceae</taxon>
        <taxon>Corethrophycidae</taxon>
        <taxon>Corethrales</taxon>
        <taxon>Corethraceae</taxon>
        <taxon>Corethron</taxon>
    </lineage>
</organism>
<dbReference type="InterPro" id="IPR036068">
    <property type="entry name" value="Nicotinate_pribotase-like_C"/>
</dbReference>
<dbReference type="Pfam" id="PF17767">
    <property type="entry name" value="NAPRTase_N"/>
    <property type="match status" value="1"/>
</dbReference>
<dbReference type="InterPro" id="IPR007229">
    <property type="entry name" value="Nic_PRibTrfase-Fam"/>
</dbReference>
<evidence type="ECO:0000256" key="15">
    <source>
        <dbReference type="RuleBase" id="RU365100"/>
    </source>
</evidence>
<dbReference type="InterPro" id="IPR006405">
    <property type="entry name" value="Nic_PRibTrfase_pncB"/>
</dbReference>
<feature type="domain" description="Nicotinate phosphoribosyltransferase N-terminal" evidence="18">
    <location>
        <begin position="53"/>
        <end position="188"/>
    </location>
</feature>
<dbReference type="GO" id="GO:0005829">
    <property type="term" value="C:cytosol"/>
    <property type="evidence" value="ECO:0007669"/>
    <property type="project" value="TreeGrafter"/>
</dbReference>
<evidence type="ECO:0000259" key="17">
    <source>
        <dbReference type="Pfam" id="PF04095"/>
    </source>
</evidence>
<dbReference type="SUPFAM" id="SSF51690">
    <property type="entry name" value="Nicotinate/Quinolinate PRTase C-terminal domain-like"/>
    <property type="match status" value="1"/>
</dbReference>
<dbReference type="EC" id="6.3.4.21" evidence="5 15"/>